<sequence>PSQPLPKMSAIKPQKHSCHNLTLSDWLAIVAYHGKHQPIPQEAVDKHFANKEDGTLIFNQ</sequence>
<protein>
    <recommendedName>
        <fullName evidence="3">ARS-binding protein 1 N-terminal domain-containing protein</fullName>
    </recommendedName>
</protein>
<dbReference type="Proteomes" id="UP000054538">
    <property type="component" value="Unassembled WGS sequence"/>
</dbReference>
<dbReference type="HOGENOM" id="CLU_2948187_0_0_1"/>
<reference evidence="2" key="2">
    <citation type="submission" date="2015-01" db="EMBL/GenBank/DDBJ databases">
        <title>Evolutionary Origins and Diversification of the Mycorrhizal Mutualists.</title>
        <authorList>
            <consortium name="DOE Joint Genome Institute"/>
            <consortium name="Mycorrhizal Genomics Consortium"/>
            <person name="Kohler A."/>
            <person name="Kuo A."/>
            <person name="Nagy L.G."/>
            <person name="Floudas D."/>
            <person name="Copeland A."/>
            <person name="Barry K.W."/>
            <person name="Cichocki N."/>
            <person name="Veneault-Fourrey C."/>
            <person name="LaButti K."/>
            <person name="Lindquist E.A."/>
            <person name="Lipzen A."/>
            <person name="Lundell T."/>
            <person name="Morin E."/>
            <person name="Murat C."/>
            <person name="Riley R."/>
            <person name="Ohm R."/>
            <person name="Sun H."/>
            <person name="Tunlid A."/>
            <person name="Henrissat B."/>
            <person name="Grigoriev I.V."/>
            <person name="Hibbett D.S."/>
            <person name="Martin F."/>
        </authorList>
    </citation>
    <scope>NUCLEOTIDE SEQUENCE [LARGE SCALE GENOMIC DNA]</scope>
    <source>
        <strain evidence="2">Ve08.2h10</strain>
    </source>
</reference>
<reference evidence="1 2" key="1">
    <citation type="submission" date="2014-04" db="EMBL/GenBank/DDBJ databases">
        <authorList>
            <consortium name="DOE Joint Genome Institute"/>
            <person name="Kuo A."/>
            <person name="Kohler A."/>
            <person name="Jargeat P."/>
            <person name="Nagy L.G."/>
            <person name="Floudas D."/>
            <person name="Copeland A."/>
            <person name="Barry K.W."/>
            <person name="Cichocki N."/>
            <person name="Veneault-Fourrey C."/>
            <person name="LaButti K."/>
            <person name="Lindquist E.A."/>
            <person name="Lipzen A."/>
            <person name="Lundell T."/>
            <person name="Morin E."/>
            <person name="Murat C."/>
            <person name="Sun H."/>
            <person name="Tunlid A."/>
            <person name="Henrissat B."/>
            <person name="Grigoriev I.V."/>
            <person name="Hibbett D.S."/>
            <person name="Martin F."/>
            <person name="Nordberg H.P."/>
            <person name="Cantor M.N."/>
            <person name="Hua S.X."/>
        </authorList>
    </citation>
    <scope>NUCLEOTIDE SEQUENCE [LARGE SCALE GENOMIC DNA]</scope>
    <source>
        <strain evidence="1 2">Ve08.2h10</strain>
    </source>
</reference>
<accession>A0A0D0DC05</accession>
<organism evidence="1 2">
    <name type="scientific">Paxillus rubicundulus Ve08.2h10</name>
    <dbReference type="NCBI Taxonomy" id="930991"/>
    <lineage>
        <taxon>Eukaryota</taxon>
        <taxon>Fungi</taxon>
        <taxon>Dikarya</taxon>
        <taxon>Basidiomycota</taxon>
        <taxon>Agaricomycotina</taxon>
        <taxon>Agaricomycetes</taxon>
        <taxon>Agaricomycetidae</taxon>
        <taxon>Boletales</taxon>
        <taxon>Paxilineae</taxon>
        <taxon>Paxillaceae</taxon>
        <taxon>Paxillus</taxon>
    </lineage>
</organism>
<evidence type="ECO:0000313" key="1">
    <source>
        <dbReference type="EMBL" id="KIK74780.1"/>
    </source>
</evidence>
<evidence type="ECO:0008006" key="3">
    <source>
        <dbReference type="Google" id="ProtNLM"/>
    </source>
</evidence>
<proteinExistence type="predicted"/>
<dbReference type="AlphaFoldDB" id="A0A0D0DC05"/>
<dbReference type="OrthoDB" id="3180757at2759"/>
<dbReference type="InParanoid" id="A0A0D0DC05"/>
<evidence type="ECO:0000313" key="2">
    <source>
        <dbReference type="Proteomes" id="UP000054538"/>
    </source>
</evidence>
<gene>
    <name evidence="1" type="ORF">PAXRUDRAFT_174649</name>
</gene>
<name>A0A0D0DC05_9AGAM</name>
<feature type="non-terminal residue" evidence="1">
    <location>
        <position position="60"/>
    </location>
</feature>
<keyword evidence="2" id="KW-1185">Reference proteome</keyword>
<dbReference type="EMBL" id="KN828567">
    <property type="protein sequence ID" value="KIK74780.1"/>
    <property type="molecule type" value="Genomic_DNA"/>
</dbReference>